<feature type="domain" description="VOC" evidence="1">
    <location>
        <begin position="4"/>
        <end position="129"/>
    </location>
</feature>
<dbReference type="PATRIC" id="fig|693.5.peg.2630"/>
<dbReference type="RefSeq" id="WP_053396221.1">
    <property type="nucleotide sequence ID" value="NZ_LHPJ01000009.1"/>
</dbReference>
<reference evidence="3" key="1">
    <citation type="submission" date="2015-08" db="EMBL/GenBank/DDBJ databases">
        <title>Vibrio galatheae sp. nov., a novel member of the Vibrionaceae family isolated from the Solomon Islands.</title>
        <authorList>
            <person name="Giubergia S."/>
            <person name="Machado H."/>
            <person name="Mateiu R.V."/>
            <person name="Gram L."/>
        </authorList>
    </citation>
    <scope>NUCLEOTIDE SEQUENCE [LARGE SCALE GENOMIC DNA]</scope>
    <source>
        <strain evidence="3">DSM 19584</strain>
    </source>
</reference>
<evidence type="ECO:0000313" key="2">
    <source>
        <dbReference type="EMBL" id="KOO02991.1"/>
    </source>
</evidence>
<dbReference type="CDD" id="cd06587">
    <property type="entry name" value="VOC"/>
    <property type="match status" value="1"/>
</dbReference>
<name>A0A0M0HLU3_VIBNE</name>
<keyword evidence="2" id="KW-0456">Lyase</keyword>
<dbReference type="InterPro" id="IPR037523">
    <property type="entry name" value="VOC_core"/>
</dbReference>
<dbReference type="GO" id="GO:0016829">
    <property type="term" value="F:lyase activity"/>
    <property type="evidence" value="ECO:0007669"/>
    <property type="project" value="UniProtKB-KW"/>
</dbReference>
<dbReference type="EMBL" id="LHPJ01000009">
    <property type="protein sequence ID" value="KOO02991.1"/>
    <property type="molecule type" value="Genomic_DNA"/>
</dbReference>
<keyword evidence="3" id="KW-1185">Reference proteome</keyword>
<dbReference type="PROSITE" id="PS51819">
    <property type="entry name" value="VOC"/>
    <property type="match status" value="1"/>
</dbReference>
<gene>
    <name evidence="2" type="ORF">AKJ17_12840</name>
</gene>
<protein>
    <submittedName>
        <fullName evidence="2">Lactoylglutathione lyase</fullName>
    </submittedName>
</protein>
<dbReference type="OrthoDB" id="9179860at2"/>
<dbReference type="Proteomes" id="UP000037515">
    <property type="component" value="Unassembled WGS sequence"/>
</dbReference>
<dbReference type="InterPro" id="IPR029068">
    <property type="entry name" value="Glyas_Bleomycin-R_OHBP_Dase"/>
</dbReference>
<sequence length="142" mass="16223">MSYYLEHANLSVDNAQATVDFLLAAIPAWRVRGGGDWDSPTGQTVDWYHVGDDNQYITVQSGGDGPAQDWTLKWTGVKHLGIAVPNLEDVIERLRQHGYELDHLGGEHPHRKSVYYLDGNNLQFEFIEYLSERTDERNDYTL</sequence>
<organism evidence="2 3">
    <name type="scientific">Vibrio nereis</name>
    <dbReference type="NCBI Taxonomy" id="693"/>
    <lineage>
        <taxon>Bacteria</taxon>
        <taxon>Pseudomonadati</taxon>
        <taxon>Pseudomonadota</taxon>
        <taxon>Gammaproteobacteria</taxon>
        <taxon>Vibrionales</taxon>
        <taxon>Vibrionaceae</taxon>
        <taxon>Vibrio</taxon>
    </lineage>
</organism>
<proteinExistence type="predicted"/>
<evidence type="ECO:0000259" key="1">
    <source>
        <dbReference type="PROSITE" id="PS51819"/>
    </source>
</evidence>
<dbReference type="STRING" id="693.AKJ17_12840"/>
<comment type="caution">
    <text evidence="2">The sequence shown here is derived from an EMBL/GenBank/DDBJ whole genome shotgun (WGS) entry which is preliminary data.</text>
</comment>
<accession>A0A0M0HLU3</accession>
<dbReference type="Gene3D" id="3.10.180.10">
    <property type="entry name" value="2,3-Dihydroxybiphenyl 1,2-Dioxygenase, domain 1"/>
    <property type="match status" value="1"/>
</dbReference>
<evidence type="ECO:0000313" key="3">
    <source>
        <dbReference type="Proteomes" id="UP000037515"/>
    </source>
</evidence>
<dbReference type="AlphaFoldDB" id="A0A0M0HLU3"/>
<dbReference type="SUPFAM" id="SSF54593">
    <property type="entry name" value="Glyoxalase/Bleomycin resistance protein/Dihydroxybiphenyl dioxygenase"/>
    <property type="match status" value="1"/>
</dbReference>